<reference evidence="2" key="1">
    <citation type="submission" date="2019-11" db="EMBL/GenBank/DDBJ databases">
        <authorList>
            <person name="Liu Y."/>
            <person name="Hou J."/>
            <person name="Li T.-Q."/>
            <person name="Guan C.-H."/>
            <person name="Wu X."/>
            <person name="Wu H.-Z."/>
            <person name="Ling F."/>
            <person name="Zhang R."/>
            <person name="Shi X.-G."/>
            <person name="Ren J.-P."/>
            <person name="Chen E.-F."/>
            <person name="Sun J.-M."/>
        </authorList>
    </citation>
    <scope>NUCLEOTIDE SEQUENCE</scope>
    <source>
        <strain evidence="2">Adult_tree_wgs_1</strain>
        <tissue evidence="2">Leaves</tissue>
    </source>
</reference>
<feature type="signal peptide" evidence="1">
    <location>
        <begin position="1"/>
        <end position="19"/>
    </location>
</feature>
<dbReference type="EMBL" id="WJXA01000006">
    <property type="protein sequence ID" value="KAF7140439.1"/>
    <property type="molecule type" value="Genomic_DNA"/>
</dbReference>
<proteinExistence type="predicted"/>
<evidence type="ECO:0000313" key="2">
    <source>
        <dbReference type="EMBL" id="KAF7140439.1"/>
    </source>
</evidence>
<comment type="caution">
    <text evidence="2">The sequence shown here is derived from an EMBL/GenBank/DDBJ whole genome shotgun (WGS) entry which is preliminary data.</text>
</comment>
<evidence type="ECO:0000313" key="3">
    <source>
        <dbReference type="Proteomes" id="UP000626092"/>
    </source>
</evidence>
<name>A0A834GQQ4_RHOSS</name>
<gene>
    <name evidence="2" type="ORF">RHSIM_Rhsim06G0037900</name>
</gene>
<dbReference type="Proteomes" id="UP000626092">
    <property type="component" value="Unassembled WGS sequence"/>
</dbReference>
<protein>
    <submittedName>
        <fullName evidence="2">Uncharacterized protein</fullName>
    </submittedName>
</protein>
<accession>A0A834GQQ4</accession>
<organism evidence="2 3">
    <name type="scientific">Rhododendron simsii</name>
    <name type="common">Sims's rhododendron</name>
    <dbReference type="NCBI Taxonomy" id="118357"/>
    <lineage>
        <taxon>Eukaryota</taxon>
        <taxon>Viridiplantae</taxon>
        <taxon>Streptophyta</taxon>
        <taxon>Embryophyta</taxon>
        <taxon>Tracheophyta</taxon>
        <taxon>Spermatophyta</taxon>
        <taxon>Magnoliopsida</taxon>
        <taxon>eudicotyledons</taxon>
        <taxon>Gunneridae</taxon>
        <taxon>Pentapetalae</taxon>
        <taxon>asterids</taxon>
        <taxon>Ericales</taxon>
        <taxon>Ericaceae</taxon>
        <taxon>Ericoideae</taxon>
        <taxon>Rhodoreae</taxon>
        <taxon>Rhododendron</taxon>
    </lineage>
</organism>
<dbReference type="AlphaFoldDB" id="A0A834GQQ4"/>
<dbReference type="OrthoDB" id="10584530at2759"/>
<keyword evidence="1" id="KW-0732">Signal</keyword>
<feature type="chain" id="PRO_5032962002" evidence="1">
    <location>
        <begin position="20"/>
        <end position="160"/>
    </location>
</feature>
<evidence type="ECO:0000256" key="1">
    <source>
        <dbReference type="SAM" id="SignalP"/>
    </source>
</evidence>
<sequence>MAPLRPVCLLLITALLLRTFPHGPIVNQGVEGVCAFASTSQYLKFIVSRQFGLDPAELNKWLPYRRLIEDMLAVLGNMYDLYRNPDTGDCPTSLITIFCYLRYHLGVVPSPVRSRSVSVKEGTGPYETRVQIVVFLEAHPNELWDLLAAYSMGVTMVRLT</sequence>
<keyword evidence="3" id="KW-1185">Reference proteome</keyword>